<keyword evidence="2" id="KW-0328">Glycosyltransferase</keyword>
<feature type="compositionally biased region" description="Polar residues" evidence="4">
    <location>
        <begin position="39"/>
        <end position="48"/>
    </location>
</feature>
<evidence type="ECO:0000313" key="6">
    <source>
        <dbReference type="EMBL" id="PGH05913.1"/>
    </source>
</evidence>
<evidence type="ECO:0000256" key="3">
    <source>
        <dbReference type="ARBA" id="ARBA00022679"/>
    </source>
</evidence>
<dbReference type="InterPro" id="IPR029044">
    <property type="entry name" value="Nucleotide-diphossugar_trans"/>
</dbReference>
<gene>
    <name evidence="6" type="ORF">GX51_02694</name>
</gene>
<keyword evidence="5" id="KW-1133">Transmembrane helix</keyword>
<evidence type="ECO:0000256" key="4">
    <source>
        <dbReference type="SAM" id="MobiDB-lite"/>
    </source>
</evidence>
<comment type="caution">
    <text evidence="6">The sequence shown here is derived from an EMBL/GenBank/DDBJ whole genome shotgun (WGS) entry which is preliminary data.</text>
</comment>
<proteinExistence type="inferred from homology"/>
<dbReference type="PANTHER" id="PTHR31306:SF5">
    <property type="entry name" value="ALPHA-1,6-MANNOSYLTRANSFERASE MNN10-RELATED"/>
    <property type="match status" value="1"/>
</dbReference>
<dbReference type="GO" id="GO:0016757">
    <property type="term" value="F:glycosyltransferase activity"/>
    <property type="evidence" value="ECO:0007669"/>
    <property type="project" value="UniProtKB-KW"/>
</dbReference>
<dbReference type="GO" id="GO:0000139">
    <property type="term" value="C:Golgi membrane"/>
    <property type="evidence" value="ECO:0007669"/>
    <property type="project" value="TreeGrafter"/>
</dbReference>
<keyword evidence="5" id="KW-0812">Transmembrane</keyword>
<keyword evidence="7" id="KW-1185">Reference proteome</keyword>
<evidence type="ECO:0000256" key="5">
    <source>
        <dbReference type="SAM" id="Phobius"/>
    </source>
</evidence>
<reference evidence="6 7" key="1">
    <citation type="submission" date="2017-10" db="EMBL/GenBank/DDBJ databases">
        <title>Comparative genomics in systemic dimorphic fungi from Ajellomycetaceae.</title>
        <authorList>
            <person name="Munoz J.F."/>
            <person name="Mcewen J.G."/>
            <person name="Clay O.K."/>
            <person name="Cuomo C.A."/>
        </authorList>
    </citation>
    <scope>NUCLEOTIDE SEQUENCE [LARGE SCALE GENOMIC DNA]</scope>
    <source>
        <strain evidence="6 7">UAMH130</strain>
    </source>
</reference>
<dbReference type="InterPro" id="IPR008630">
    <property type="entry name" value="Glyco_trans_34"/>
</dbReference>
<evidence type="ECO:0000256" key="1">
    <source>
        <dbReference type="ARBA" id="ARBA00005664"/>
    </source>
</evidence>
<dbReference type="FunFam" id="3.90.550.10:FF:000117">
    <property type="entry name" value="Glycosyltransferase family 34 protein"/>
    <property type="match status" value="1"/>
</dbReference>
<keyword evidence="5" id="KW-0472">Membrane</keyword>
<protein>
    <submittedName>
        <fullName evidence="6">Mannan polymerase II complex MNN10 subunit</fullName>
    </submittedName>
</protein>
<accession>A0A2B7XAV7</accession>
<feature type="region of interest" description="Disordered" evidence="4">
    <location>
        <begin position="1"/>
        <end position="58"/>
    </location>
</feature>
<dbReference type="OrthoDB" id="407658at2759"/>
<dbReference type="EMBL" id="PDNC01000026">
    <property type="protein sequence ID" value="PGH05913.1"/>
    <property type="molecule type" value="Genomic_DNA"/>
</dbReference>
<dbReference type="STRING" id="2060905.A0A2B7XAV7"/>
<comment type="similarity">
    <text evidence="1">Belongs to the glycosyltransferase 34 family.</text>
</comment>
<sequence>MSLSRSPSPRRGGGWSSPGLTVGTGSSRGSSPRRGFHDTANSSTSSGNGAFYPNGSPIAGSGPGNDAVTWASAKTKSDRIVGYPSFSTRNNGFFSRQRRKISASLPRFRVNSVLDYSDKEKLGRGRWLARGLGTMPLRARIKTLLGTVIRRRRFRYMLLLLLTFLFWLFFSTSIIQSYRGSSIGGGKKIVMLVGANIGGGVMEWKGAREWAIERDSLKNKRKYVERWGYDLEIVNMVTKKRYAHEWREGWEKVDAIRQALRRYPNAEWFWWLDLHTYIMEPTYSLQSHILNHLDTEAYRDINLFNPLNITHPPEAPYLDPISLSPTGDGKPSSVNLILTQDCSGFNLGSFIVRRSPWTERLLDMWWDPVLYEQKHMAWEHKEQDSLAHIYTNQPWVRPHVAFMPQRRMNSFPPGACGDGTDRRFHYHRKERDFIVNMAGCEWGRDCWGEMYYYRQLGYWLNRTWWERFKEGSADIFFKMIGRPLKRQFT</sequence>
<dbReference type="PANTHER" id="PTHR31306">
    <property type="entry name" value="ALPHA-1,6-MANNOSYLTRANSFERASE MNN11-RELATED"/>
    <property type="match status" value="1"/>
</dbReference>
<dbReference type="GO" id="GO:0006487">
    <property type="term" value="P:protein N-linked glycosylation"/>
    <property type="evidence" value="ECO:0007669"/>
    <property type="project" value="TreeGrafter"/>
</dbReference>
<dbReference type="Proteomes" id="UP000224080">
    <property type="component" value="Unassembled WGS sequence"/>
</dbReference>
<dbReference type="Gene3D" id="3.90.550.10">
    <property type="entry name" value="Spore Coat Polysaccharide Biosynthesis Protein SpsA, Chain A"/>
    <property type="match status" value="1"/>
</dbReference>
<keyword evidence="3" id="KW-0808">Transferase</keyword>
<dbReference type="AlphaFoldDB" id="A0A2B7XAV7"/>
<feature type="compositionally biased region" description="Low complexity" evidence="4">
    <location>
        <begin position="17"/>
        <end position="33"/>
    </location>
</feature>
<feature type="transmembrane region" description="Helical" evidence="5">
    <location>
        <begin position="156"/>
        <end position="175"/>
    </location>
</feature>
<name>A0A2B7XAV7_9EURO</name>
<organism evidence="6 7">
    <name type="scientific">Blastomyces parvus</name>
    <dbReference type="NCBI Taxonomy" id="2060905"/>
    <lineage>
        <taxon>Eukaryota</taxon>
        <taxon>Fungi</taxon>
        <taxon>Dikarya</taxon>
        <taxon>Ascomycota</taxon>
        <taxon>Pezizomycotina</taxon>
        <taxon>Eurotiomycetes</taxon>
        <taxon>Eurotiomycetidae</taxon>
        <taxon>Onygenales</taxon>
        <taxon>Ajellomycetaceae</taxon>
        <taxon>Blastomyces</taxon>
    </lineage>
</organism>
<evidence type="ECO:0000256" key="2">
    <source>
        <dbReference type="ARBA" id="ARBA00022676"/>
    </source>
</evidence>
<evidence type="ECO:0000313" key="7">
    <source>
        <dbReference type="Proteomes" id="UP000224080"/>
    </source>
</evidence>
<dbReference type="Pfam" id="PF05637">
    <property type="entry name" value="Glyco_transf_34"/>
    <property type="match status" value="1"/>
</dbReference>
<feature type="compositionally biased region" description="Low complexity" evidence="4">
    <location>
        <begin position="1"/>
        <end position="10"/>
    </location>
</feature>